<gene>
    <name evidence="1" type="ORF">GPA25_20790</name>
</gene>
<dbReference type="SUPFAM" id="SSF56112">
    <property type="entry name" value="Protein kinase-like (PK-like)"/>
    <property type="match status" value="2"/>
</dbReference>
<comment type="caution">
    <text evidence="1">The sequence shown here is derived from an EMBL/GenBank/DDBJ whole genome shotgun (WGS) entry which is preliminary data.</text>
</comment>
<evidence type="ECO:0008006" key="3">
    <source>
        <dbReference type="Google" id="ProtNLM"/>
    </source>
</evidence>
<keyword evidence="2" id="KW-1185">Reference proteome</keyword>
<name>A0ABX1QFH9_9RHOO</name>
<reference evidence="1 2" key="1">
    <citation type="submission" date="2019-12" db="EMBL/GenBank/DDBJ databases">
        <title>Comparative genomics gives insights into the taxonomy of the Azoarcus-Aromatoleum group and reveals separate origins of nif in the plant-associated Azoarcus and non-plant-associated Aromatoleum sub-groups.</title>
        <authorList>
            <person name="Lafos M."/>
            <person name="Maluk M."/>
            <person name="Batista M."/>
            <person name="Junghare M."/>
            <person name="Carmona M."/>
            <person name="Faoro H."/>
            <person name="Cruz L.M."/>
            <person name="Battistoni F."/>
            <person name="De Souza E."/>
            <person name="Pedrosa F."/>
            <person name="Chen W.-M."/>
            <person name="Poole P.S."/>
            <person name="Dixon R.A."/>
            <person name="James E.K."/>
        </authorList>
    </citation>
    <scope>NUCLEOTIDE SEQUENCE [LARGE SCALE GENOMIC DNA]</scope>
    <source>
        <strain evidence="1 2">22Lin</strain>
    </source>
</reference>
<proteinExistence type="predicted"/>
<protein>
    <recommendedName>
        <fullName evidence="3">Serine/threonine protein kinase</fullName>
    </recommendedName>
</protein>
<sequence length="485" mass="53395">MTSVAAPRVATDAPRADAVALRAAGRAPAVPFRIVLGDGRELLVVRLLRVLPGKRIVGESWLDGRRLLAKLFIDKDSARHWQREHRGIEALAAAGIPTPAMVAAQPLPGCGHALLTDFLDGATTLLDHWKPLAEGTPGNVAAVALLAPAFRLLGQVHRAGLSHDDLHLGNFLRHGASLFLIDGDAVASAPAPLGEKAAARDLAMLIAQLPRTWDEQLAPLLDAYRAGSAQLPGEAALARALRRERAWRLRDYLDKTGRDCSLFKVERSLHRFEAVVRAEADALAPLLADPDRWIAEGTALKRGNTCTVARIELGGRALVIKRYNLKHLGHAMSRAWRPTRAWHSWREGHRLALFGISTPKPLALVEERWGPLRARAWLVTEYCAGPDLLTHLDPATEPPPAEAAALRMLFATLYRERISHGDLKATNLLWQGDRIALIDLDAMRQHATIIGFTRSWRGDRARFLRNWPAESALHRWLEAMLPGAR</sequence>
<dbReference type="Proteomes" id="UP000648984">
    <property type="component" value="Unassembled WGS sequence"/>
</dbReference>
<accession>A0ABX1QFH9</accession>
<organism evidence="1 2">
    <name type="scientific">Aromatoleum diolicum</name>
    <dbReference type="NCBI Taxonomy" id="75796"/>
    <lineage>
        <taxon>Bacteria</taxon>
        <taxon>Pseudomonadati</taxon>
        <taxon>Pseudomonadota</taxon>
        <taxon>Betaproteobacteria</taxon>
        <taxon>Rhodocyclales</taxon>
        <taxon>Rhodocyclaceae</taxon>
        <taxon>Aromatoleum</taxon>
    </lineage>
</organism>
<dbReference type="EMBL" id="WTVQ01000053">
    <property type="protein sequence ID" value="NMG77196.1"/>
    <property type="molecule type" value="Genomic_DNA"/>
</dbReference>
<dbReference type="Pfam" id="PF06293">
    <property type="entry name" value="Kdo"/>
    <property type="match status" value="2"/>
</dbReference>
<dbReference type="Gene3D" id="1.10.510.10">
    <property type="entry name" value="Transferase(Phosphotransferase) domain 1"/>
    <property type="match status" value="1"/>
</dbReference>
<evidence type="ECO:0000313" key="1">
    <source>
        <dbReference type="EMBL" id="NMG77196.1"/>
    </source>
</evidence>
<dbReference type="InterPro" id="IPR011009">
    <property type="entry name" value="Kinase-like_dom_sf"/>
</dbReference>
<evidence type="ECO:0000313" key="2">
    <source>
        <dbReference type="Proteomes" id="UP000648984"/>
    </source>
</evidence>